<accession>A0A9D4EJ10</accession>
<keyword evidence="3" id="KW-1185">Reference proteome</keyword>
<reference evidence="2" key="2">
    <citation type="submission" date="2020-11" db="EMBL/GenBank/DDBJ databases">
        <authorList>
            <person name="McCartney M.A."/>
            <person name="Auch B."/>
            <person name="Kono T."/>
            <person name="Mallez S."/>
            <person name="Becker A."/>
            <person name="Gohl D.M."/>
            <person name="Silverstein K.A.T."/>
            <person name="Koren S."/>
            <person name="Bechman K.B."/>
            <person name="Herman A."/>
            <person name="Abrahante J.E."/>
            <person name="Garbe J."/>
        </authorList>
    </citation>
    <scope>NUCLEOTIDE SEQUENCE</scope>
    <source>
        <strain evidence="2">Duluth1</strain>
        <tissue evidence="2">Whole animal</tissue>
    </source>
</reference>
<dbReference type="EMBL" id="JAIWYP010000009">
    <property type="protein sequence ID" value="KAH3778828.1"/>
    <property type="molecule type" value="Genomic_DNA"/>
</dbReference>
<organism evidence="2 3">
    <name type="scientific">Dreissena polymorpha</name>
    <name type="common">Zebra mussel</name>
    <name type="synonym">Mytilus polymorpha</name>
    <dbReference type="NCBI Taxonomy" id="45954"/>
    <lineage>
        <taxon>Eukaryota</taxon>
        <taxon>Metazoa</taxon>
        <taxon>Spiralia</taxon>
        <taxon>Lophotrochozoa</taxon>
        <taxon>Mollusca</taxon>
        <taxon>Bivalvia</taxon>
        <taxon>Autobranchia</taxon>
        <taxon>Heteroconchia</taxon>
        <taxon>Euheterodonta</taxon>
        <taxon>Imparidentia</taxon>
        <taxon>Neoheterodontei</taxon>
        <taxon>Myida</taxon>
        <taxon>Dreissenoidea</taxon>
        <taxon>Dreissenidae</taxon>
        <taxon>Dreissena</taxon>
    </lineage>
</organism>
<dbReference type="Proteomes" id="UP000828390">
    <property type="component" value="Unassembled WGS sequence"/>
</dbReference>
<gene>
    <name evidence="1" type="ORF">DPMN_180300</name>
    <name evidence="2" type="ORF">DPMN_180444</name>
</gene>
<comment type="caution">
    <text evidence="2">The sequence shown here is derived from an EMBL/GenBank/DDBJ whole genome shotgun (WGS) entry which is preliminary data.</text>
</comment>
<dbReference type="AlphaFoldDB" id="A0A9D4EJ10"/>
<protein>
    <submittedName>
        <fullName evidence="2">Uncharacterized protein</fullName>
    </submittedName>
</protein>
<evidence type="ECO:0000313" key="2">
    <source>
        <dbReference type="EMBL" id="KAH3778965.1"/>
    </source>
</evidence>
<evidence type="ECO:0000313" key="3">
    <source>
        <dbReference type="Proteomes" id="UP000828390"/>
    </source>
</evidence>
<proteinExistence type="predicted"/>
<evidence type="ECO:0000313" key="1">
    <source>
        <dbReference type="EMBL" id="KAH3778828.1"/>
    </source>
</evidence>
<sequence>MNRREQSKGVDGVVNESDSMQNSILIRIDQIVREVRQRMIGEGSCVNDLKEICERILM</sequence>
<dbReference type="EMBL" id="JAIWYP010000009">
    <property type="protein sequence ID" value="KAH3778965.1"/>
    <property type="molecule type" value="Genomic_DNA"/>
</dbReference>
<reference evidence="2" key="1">
    <citation type="journal article" date="2019" name="bioRxiv">
        <title>The Genome of the Zebra Mussel, Dreissena polymorpha: A Resource for Invasive Species Research.</title>
        <authorList>
            <person name="McCartney M.A."/>
            <person name="Auch B."/>
            <person name="Kono T."/>
            <person name="Mallez S."/>
            <person name="Zhang Y."/>
            <person name="Obille A."/>
            <person name="Becker A."/>
            <person name="Abrahante J.E."/>
            <person name="Garbe J."/>
            <person name="Badalamenti J.P."/>
            <person name="Herman A."/>
            <person name="Mangelson H."/>
            <person name="Liachko I."/>
            <person name="Sullivan S."/>
            <person name="Sone E.D."/>
            <person name="Koren S."/>
            <person name="Silverstein K.A.T."/>
            <person name="Beckman K.B."/>
            <person name="Gohl D.M."/>
        </authorList>
    </citation>
    <scope>NUCLEOTIDE SEQUENCE</scope>
    <source>
        <strain evidence="2">Duluth1</strain>
        <tissue evidence="2">Whole animal</tissue>
    </source>
</reference>
<name>A0A9D4EJ10_DREPO</name>